<keyword evidence="3" id="KW-1185">Reference proteome</keyword>
<keyword evidence="1" id="KW-0472">Membrane</keyword>
<sequence>MLAAATLEGHQMDAVFAIALLFAVVLLPPILRIRLMYTVCWLAFGIISHFLESPAALGIATSMGITVMIGWYTLRVIDRYAFTAVLNGWLGSWSKSRPLGLFARAGDLVIHCFLPLLFLYLYLPHVRIWMCIPALISSRLWSHFVVGGGLFPTADHVYRFVPPRSKHFWTTAYRMELVLNVLIPCACEVVHSTGIYDQLVNVL</sequence>
<feature type="transmembrane region" description="Helical" evidence="1">
    <location>
        <begin position="101"/>
        <end position="123"/>
    </location>
</feature>
<keyword evidence="1" id="KW-1133">Transmembrane helix</keyword>
<dbReference type="AlphaFoldDB" id="A0A8K1FJ98"/>
<keyword evidence="1" id="KW-0812">Transmembrane</keyword>
<organism evidence="2 3">
    <name type="scientific">Pythium oligandrum</name>
    <name type="common">Mycoparasitic fungus</name>
    <dbReference type="NCBI Taxonomy" id="41045"/>
    <lineage>
        <taxon>Eukaryota</taxon>
        <taxon>Sar</taxon>
        <taxon>Stramenopiles</taxon>
        <taxon>Oomycota</taxon>
        <taxon>Peronosporomycetes</taxon>
        <taxon>Pythiales</taxon>
        <taxon>Pythiaceae</taxon>
        <taxon>Pythium</taxon>
    </lineage>
</organism>
<evidence type="ECO:0000313" key="2">
    <source>
        <dbReference type="EMBL" id="TMW60538.1"/>
    </source>
</evidence>
<dbReference type="Proteomes" id="UP000794436">
    <property type="component" value="Unassembled WGS sequence"/>
</dbReference>
<accession>A0A8K1FJ98</accession>
<dbReference type="EMBL" id="SPLM01000108">
    <property type="protein sequence ID" value="TMW60538.1"/>
    <property type="molecule type" value="Genomic_DNA"/>
</dbReference>
<reference evidence="2" key="1">
    <citation type="submission" date="2019-03" db="EMBL/GenBank/DDBJ databases">
        <title>Long read genome sequence of the mycoparasitic Pythium oligandrum ATCC 38472 isolated from sugarbeet rhizosphere.</title>
        <authorList>
            <person name="Gaulin E."/>
        </authorList>
    </citation>
    <scope>NUCLEOTIDE SEQUENCE</scope>
    <source>
        <strain evidence="2">ATCC 38472_TT</strain>
    </source>
</reference>
<protein>
    <submittedName>
        <fullName evidence="2">Uncharacterized protein</fullName>
    </submittedName>
</protein>
<gene>
    <name evidence="2" type="ORF">Poli38472_000580</name>
</gene>
<evidence type="ECO:0000256" key="1">
    <source>
        <dbReference type="SAM" id="Phobius"/>
    </source>
</evidence>
<feature type="transmembrane region" description="Helical" evidence="1">
    <location>
        <begin position="12"/>
        <end position="28"/>
    </location>
</feature>
<proteinExistence type="predicted"/>
<evidence type="ECO:0000313" key="3">
    <source>
        <dbReference type="Proteomes" id="UP000794436"/>
    </source>
</evidence>
<dbReference type="OrthoDB" id="160823at2759"/>
<name>A0A8K1FJ98_PYTOL</name>
<feature type="transmembrane region" description="Helical" evidence="1">
    <location>
        <begin position="57"/>
        <end position="74"/>
    </location>
</feature>
<comment type="caution">
    <text evidence="2">The sequence shown here is derived from an EMBL/GenBank/DDBJ whole genome shotgun (WGS) entry which is preliminary data.</text>
</comment>